<dbReference type="KEGG" id="ter:Tery_2008"/>
<gene>
    <name evidence="3" type="ordered locus">Tery_2008</name>
</gene>
<dbReference type="PANTHER" id="PTHR30336">
    <property type="entry name" value="INNER MEMBRANE PROTEIN, PROBABLE PERMEASE"/>
    <property type="match status" value="1"/>
</dbReference>
<dbReference type="CDD" id="cd06259">
    <property type="entry name" value="YdcF-like"/>
    <property type="match status" value="1"/>
</dbReference>
<dbReference type="InterPro" id="IPR051599">
    <property type="entry name" value="Cell_Envelope_Assoc"/>
</dbReference>
<organism evidence="3">
    <name type="scientific">Trichodesmium erythraeum (strain IMS101)</name>
    <dbReference type="NCBI Taxonomy" id="203124"/>
    <lineage>
        <taxon>Bacteria</taxon>
        <taxon>Bacillati</taxon>
        <taxon>Cyanobacteriota</taxon>
        <taxon>Cyanophyceae</taxon>
        <taxon>Oscillatoriophycideae</taxon>
        <taxon>Oscillatoriales</taxon>
        <taxon>Microcoleaceae</taxon>
        <taxon>Trichodesmium</taxon>
    </lineage>
</organism>
<dbReference type="Pfam" id="PF02698">
    <property type="entry name" value="DUF218"/>
    <property type="match status" value="1"/>
</dbReference>
<dbReference type="GO" id="GO:0005886">
    <property type="term" value="C:plasma membrane"/>
    <property type="evidence" value="ECO:0007669"/>
    <property type="project" value="TreeGrafter"/>
</dbReference>
<evidence type="ECO:0000259" key="2">
    <source>
        <dbReference type="Pfam" id="PF02698"/>
    </source>
</evidence>
<name>Q113R8_TRIEI</name>
<feature type="domain" description="DUF218" evidence="2">
    <location>
        <begin position="53"/>
        <end position="191"/>
    </location>
</feature>
<dbReference type="OrthoDB" id="9782395at2"/>
<sequence>MFSKFFSLNQPLNLWILVLTILLITLSLNLYIKVTTSNYCYQNSEEVPVKAIAIVFGAGIWEDGTPTPMLADRVQGAINLYNIGSIQKILMTGDNSTPDYNEVKAMQEYAINHGVSVEDIILDSSGFSTYKSCYRAKEIFGITQAVLVTQNYHLPRAVYTCRQLGVDVVGLGMPDWGKFRNDSMRRYSIREVFAVLKAFWEVHITRPKPTSNF</sequence>
<dbReference type="InterPro" id="IPR003848">
    <property type="entry name" value="DUF218"/>
</dbReference>
<dbReference type="EMBL" id="CP000393">
    <property type="protein sequence ID" value="ABG51256.1"/>
    <property type="molecule type" value="Genomic_DNA"/>
</dbReference>
<accession>Q113R8</accession>
<dbReference type="eggNOG" id="COG2949">
    <property type="taxonomic scope" value="Bacteria"/>
</dbReference>
<reference evidence="3" key="1">
    <citation type="submission" date="2006-06" db="EMBL/GenBank/DDBJ databases">
        <title>Complete sequence of Trichodesmium erythraeum IMS101.</title>
        <authorList>
            <consortium name="US DOE Joint Genome Institute"/>
            <person name="Copeland A."/>
            <person name="Lucas S."/>
            <person name="Lapidus A."/>
            <person name="Barry K."/>
            <person name="Detter J.C."/>
            <person name="Glavina del Rio T."/>
            <person name="Hammon N."/>
            <person name="Israni S."/>
            <person name="Dalin E."/>
            <person name="Tice H."/>
            <person name="Pitluck S."/>
            <person name="Kiss H."/>
            <person name="Munk A.C."/>
            <person name="Brettin T."/>
            <person name="Bruce D."/>
            <person name="Han C."/>
            <person name="Tapia R."/>
            <person name="Gilna P."/>
            <person name="Schmutz J."/>
            <person name="Larimer F."/>
            <person name="Land M."/>
            <person name="Hauser L."/>
            <person name="Kyrpides N."/>
            <person name="Kim E."/>
            <person name="Richardson P."/>
        </authorList>
    </citation>
    <scope>NUCLEOTIDE SEQUENCE [LARGE SCALE GENOMIC DNA]</scope>
    <source>
        <strain evidence="3">IMS101</strain>
    </source>
</reference>
<keyword evidence="1" id="KW-1133">Transmembrane helix</keyword>
<keyword evidence="1" id="KW-0472">Membrane</keyword>
<dbReference type="PANTHER" id="PTHR30336:SF6">
    <property type="entry name" value="INTEGRAL MEMBRANE PROTEIN"/>
    <property type="match status" value="1"/>
</dbReference>
<feature type="transmembrane region" description="Helical" evidence="1">
    <location>
        <begin position="12"/>
        <end position="32"/>
    </location>
</feature>
<protein>
    <recommendedName>
        <fullName evidence="2">DUF218 domain-containing protein</fullName>
    </recommendedName>
</protein>
<dbReference type="InterPro" id="IPR014729">
    <property type="entry name" value="Rossmann-like_a/b/a_fold"/>
</dbReference>
<evidence type="ECO:0000256" key="1">
    <source>
        <dbReference type="SAM" id="Phobius"/>
    </source>
</evidence>
<dbReference type="RefSeq" id="WP_011611629.1">
    <property type="nucleotide sequence ID" value="NC_008312.1"/>
</dbReference>
<keyword evidence="1" id="KW-0812">Transmembrane</keyword>
<dbReference type="AlphaFoldDB" id="Q113R8"/>
<proteinExistence type="predicted"/>
<dbReference type="HOGENOM" id="CLU_051474_0_1_3"/>
<evidence type="ECO:0000313" key="3">
    <source>
        <dbReference type="EMBL" id="ABG51256.1"/>
    </source>
</evidence>
<dbReference type="Gene3D" id="3.40.50.620">
    <property type="entry name" value="HUPs"/>
    <property type="match status" value="1"/>
</dbReference>